<accession>A0A1L7N7C7</accession>
<dbReference type="FunFam" id="2.40.420.20:FF:000001">
    <property type="entry name" value="Efflux RND transporter periplasmic adaptor subunit"/>
    <property type="match status" value="1"/>
</dbReference>
<evidence type="ECO:0000256" key="3">
    <source>
        <dbReference type="ARBA" id="ARBA00022448"/>
    </source>
</evidence>
<feature type="domain" description="Multidrug resistance protein MdtA-like C-terminal permuted SH3" evidence="8">
    <location>
        <begin position="251"/>
        <end position="312"/>
    </location>
</feature>
<evidence type="ECO:0000313" key="10">
    <source>
        <dbReference type="Proteomes" id="UP000218731"/>
    </source>
</evidence>
<evidence type="ECO:0000259" key="6">
    <source>
        <dbReference type="Pfam" id="PF25917"/>
    </source>
</evidence>
<dbReference type="InterPro" id="IPR058626">
    <property type="entry name" value="MdtA-like_b-barrel"/>
</dbReference>
<comment type="subcellular location">
    <subcellularLocation>
        <location evidence="1">Cell inner membrane</location>
        <topology evidence="1">Lipid-anchor</topology>
    </subcellularLocation>
</comment>
<dbReference type="Gene3D" id="2.40.420.20">
    <property type="match status" value="1"/>
</dbReference>
<dbReference type="NCBIfam" id="TIGR01730">
    <property type="entry name" value="RND_mfp"/>
    <property type="match status" value="1"/>
</dbReference>
<proteinExistence type="inferred from homology"/>
<dbReference type="GO" id="GO:0046677">
    <property type="term" value="P:response to antibiotic"/>
    <property type="evidence" value="ECO:0007669"/>
    <property type="project" value="TreeGrafter"/>
</dbReference>
<evidence type="ECO:0000256" key="2">
    <source>
        <dbReference type="ARBA" id="ARBA00009477"/>
    </source>
</evidence>
<dbReference type="InterPro" id="IPR058625">
    <property type="entry name" value="MdtA-like_BSH"/>
</dbReference>
<dbReference type="Gene3D" id="2.40.50.100">
    <property type="match status" value="1"/>
</dbReference>
<feature type="domain" description="Multidrug resistance protein MdtA-like beta-barrel" evidence="7">
    <location>
        <begin position="156"/>
        <end position="246"/>
    </location>
</feature>
<evidence type="ECO:0000313" key="9">
    <source>
        <dbReference type="EMBL" id="BAW21378.1"/>
    </source>
</evidence>
<dbReference type="Pfam" id="PF25917">
    <property type="entry name" value="BSH_RND"/>
    <property type="match status" value="1"/>
</dbReference>
<dbReference type="Gene3D" id="1.10.287.470">
    <property type="entry name" value="Helix hairpin bin"/>
    <property type="match status" value="1"/>
</dbReference>
<dbReference type="GO" id="GO:0022857">
    <property type="term" value="F:transmembrane transporter activity"/>
    <property type="evidence" value="ECO:0007669"/>
    <property type="project" value="InterPro"/>
</dbReference>
<dbReference type="Pfam" id="PF25967">
    <property type="entry name" value="RND-MFP_C"/>
    <property type="match status" value="1"/>
</dbReference>
<feature type="domain" description="Multidrug resistance protein MdtA-like alpha-helical hairpin" evidence="5">
    <location>
        <begin position="58"/>
        <end position="113"/>
    </location>
</feature>
<dbReference type="SUPFAM" id="SSF111369">
    <property type="entry name" value="HlyD-like secretion proteins"/>
    <property type="match status" value="1"/>
</dbReference>
<sequence length="342" mass="37203">MYTVRAQALTLTTDLPGRTSAFRVAEVRPQVSGILQKRSFVEGAEVKLGQQLYQIDPRTYEAQLRRAEANRTSAQNLARRYETLLKTKAVSKQQYDDALAAWKQAEADYQVARIDVQYTRVLSPISGRIGRSTVTEGALVTNGQAQSLATVTQLDPIYVDVTQPITKLLGLQKALESGRLQKTGENQAEVSLTLDDGSAYPLPGTLKFSEVSVDPTTGSVTLRAEFPNPNRKLLPGMFVHALLKEGVQNAAILVPQQAISRDTRGVPSVWVVKADNTVESREIQTLRTVGNAWLISNGVTEGERIITEGVQRVRSGIAVNAVEAKNVNLVDGFAATTEASAN</sequence>
<organism evidence="9 10">
    <name type="scientific">Pseudomonas putida</name>
    <name type="common">Arthrobacter siderocapsulatus</name>
    <dbReference type="NCBI Taxonomy" id="303"/>
    <lineage>
        <taxon>Bacteria</taxon>
        <taxon>Pseudomonadati</taxon>
        <taxon>Pseudomonadota</taxon>
        <taxon>Gammaproteobacteria</taxon>
        <taxon>Pseudomonadales</taxon>
        <taxon>Pseudomonadaceae</taxon>
        <taxon>Pseudomonas</taxon>
    </lineage>
</organism>
<evidence type="ECO:0000259" key="8">
    <source>
        <dbReference type="Pfam" id="PF25967"/>
    </source>
</evidence>
<dbReference type="InterPro" id="IPR058624">
    <property type="entry name" value="MdtA-like_HH"/>
</dbReference>
<dbReference type="PANTHER" id="PTHR30158">
    <property type="entry name" value="ACRA/E-RELATED COMPONENT OF DRUG EFFLUX TRANSPORTER"/>
    <property type="match status" value="1"/>
</dbReference>
<keyword evidence="3" id="KW-0813">Transport</keyword>
<reference evidence="9 10" key="1">
    <citation type="submission" date="2015-11" db="EMBL/GenBank/DDBJ databases">
        <title>Complete genome sequencing of a biphenyl-degrading bacterium, Pseudomonas putida KF715 (=NBRC110667).</title>
        <authorList>
            <person name="Suenaga H."/>
            <person name="Fujihara N."/>
            <person name="Watanabe T."/>
            <person name="Hirose J."/>
            <person name="Kimura N."/>
            <person name="Yamazoe A."/>
            <person name="Hosoyama A."/>
            <person name="Shimodaira J."/>
            <person name="Furukawa K."/>
        </authorList>
    </citation>
    <scope>NUCLEOTIDE SEQUENCE [LARGE SCALE GENOMIC DNA]</scope>
    <source>
        <strain evidence="9 10">KF715</strain>
    </source>
</reference>
<keyword evidence="4" id="KW-0175">Coiled coil</keyword>
<dbReference type="Pfam" id="PF25876">
    <property type="entry name" value="HH_MFP_RND"/>
    <property type="match status" value="1"/>
</dbReference>
<dbReference type="PANTHER" id="PTHR30158:SF3">
    <property type="entry name" value="MULTIDRUG EFFLUX PUMP SUBUNIT ACRA-RELATED"/>
    <property type="match status" value="1"/>
</dbReference>
<dbReference type="Gene3D" id="2.40.30.170">
    <property type="match status" value="1"/>
</dbReference>
<dbReference type="Proteomes" id="UP000218731">
    <property type="component" value="Chromosome 1"/>
</dbReference>
<evidence type="ECO:0000256" key="4">
    <source>
        <dbReference type="ARBA" id="ARBA00023054"/>
    </source>
</evidence>
<gene>
    <name evidence="9" type="ORF">KF715C_ch8050</name>
</gene>
<dbReference type="Pfam" id="PF25944">
    <property type="entry name" value="Beta-barrel_RND"/>
    <property type="match status" value="1"/>
</dbReference>
<evidence type="ECO:0000259" key="5">
    <source>
        <dbReference type="Pfam" id="PF25876"/>
    </source>
</evidence>
<dbReference type="InterPro" id="IPR058627">
    <property type="entry name" value="MdtA-like_C"/>
</dbReference>
<evidence type="ECO:0000256" key="1">
    <source>
        <dbReference type="ARBA" id="ARBA00004519"/>
    </source>
</evidence>
<dbReference type="InterPro" id="IPR006143">
    <property type="entry name" value="RND_pump_MFP"/>
</dbReference>
<dbReference type="AlphaFoldDB" id="A0A1L7N7C7"/>
<protein>
    <submittedName>
        <fullName evidence="9">Toluene efflux pump periplasmic linker protein TtgG</fullName>
    </submittedName>
</protein>
<dbReference type="EMBL" id="AP015029">
    <property type="protein sequence ID" value="BAW21378.1"/>
    <property type="molecule type" value="Genomic_DNA"/>
</dbReference>
<dbReference type="GO" id="GO:0005886">
    <property type="term" value="C:plasma membrane"/>
    <property type="evidence" value="ECO:0007669"/>
    <property type="project" value="UniProtKB-SubCell"/>
</dbReference>
<name>A0A1L7N7C7_PSEPU</name>
<comment type="similarity">
    <text evidence="2">Belongs to the membrane fusion protein (MFP) (TC 8.A.1) family.</text>
</comment>
<evidence type="ECO:0000259" key="7">
    <source>
        <dbReference type="Pfam" id="PF25944"/>
    </source>
</evidence>
<feature type="domain" description="Multidrug resistance protein MdtA-like barrel-sandwich hybrid" evidence="6">
    <location>
        <begin position="23"/>
        <end position="152"/>
    </location>
</feature>